<dbReference type="RefSeq" id="WP_205143887.1">
    <property type="nucleotide sequence ID" value="NZ_JAFBDN010000013.1"/>
</dbReference>
<proteinExistence type="predicted"/>
<evidence type="ECO:0000313" key="1">
    <source>
        <dbReference type="EMBL" id="MCM2437045.1"/>
    </source>
</evidence>
<evidence type="ECO:0000313" key="2">
    <source>
        <dbReference type="Proteomes" id="UP001057481"/>
    </source>
</evidence>
<accession>A0ABT0VHF8</accession>
<reference evidence="1" key="1">
    <citation type="submission" date="2021-04" db="EMBL/GenBank/DDBJ databases">
        <title>Taxonomic assessment of Weissella genus.</title>
        <authorList>
            <person name="Fanelli F."/>
            <person name="Chieffi D."/>
            <person name="Dell'Aquila A."/>
            <person name="Gyu-Sung C."/>
            <person name="Franz C.M.A.P."/>
            <person name="Fusco V."/>
        </authorList>
    </citation>
    <scope>NUCLEOTIDE SEQUENCE</scope>
    <source>
        <strain evidence="1">LMG 25373</strain>
    </source>
</reference>
<protein>
    <submittedName>
        <fullName evidence="1">Uncharacterized protein</fullName>
    </submittedName>
</protein>
<gene>
    <name evidence="1" type="ORF">KAK10_03740</name>
</gene>
<sequence>MENIIGYIKFVEEDYIDSFLSLKKLWLSEISVFTKSSEESVGDLINDPSEGKLDSIFLNMPSYITSFTELTTNSFDTNGRLKETIADSIIKSEETLGKNRNFVFIPIENMQLLLTNLNDTQNGERDGVLSHTTIFSRKVCYIDDYQNTMRKLEDDFFAGNVSIDNIAKGFLQTKDEKYKIQNEFRLGIVFPYKKNDYLYSSEPGVELELTPVIPFATLCFKREGLKTLNINQLN</sequence>
<dbReference type="EMBL" id="JAGMVS010000046">
    <property type="protein sequence ID" value="MCM2437045.1"/>
    <property type="molecule type" value="Genomic_DNA"/>
</dbReference>
<comment type="caution">
    <text evidence="1">The sequence shown here is derived from an EMBL/GenBank/DDBJ whole genome shotgun (WGS) entry which is preliminary data.</text>
</comment>
<organism evidence="1 2">
    <name type="scientific">Periweissella beninensis</name>
    <dbReference type="NCBI Taxonomy" id="504936"/>
    <lineage>
        <taxon>Bacteria</taxon>
        <taxon>Bacillati</taxon>
        <taxon>Bacillota</taxon>
        <taxon>Bacilli</taxon>
        <taxon>Lactobacillales</taxon>
        <taxon>Lactobacillaceae</taxon>
        <taxon>Periweissella</taxon>
    </lineage>
</organism>
<dbReference type="Proteomes" id="UP001057481">
    <property type="component" value="Unassembled WGS sequence"/>
</dbReference>
<name>A0ABT0VHF8_9LACO</name>
<keyword evidence="2" id="KW-1185">Reference proteome</keyword>